<reference evidence="1 2" key="1">
    <citation type="journal article" date="2014" name="Genome Biol. Evol.">
        <title>The genome of the myxosporean Thelohanellus kitauei shows adaptations to nutrient acquisition within its fish host.</title>
        <authorList>
            <person name="Yang Y."/>
            <person name="Xiong J."/>
            <person name="Zhou Z."/>
            <person name="Huo F."/>
            <person name="Miao W."/>
            <person name="Ran C."/>
            <person name="Liu Y."/>
            <person name="Zhang J."/>
            <person name="Feng J."/>
            <person name="Wang M."/>
            <person name="Wang M."/>
            <person name="Wang L."/>
            <person name="Yao B."/>
        </authorList>
    </citation>
    <scope>NUCLEOTIDE SEQUENCE [LARGE SCALE GENOMIC DNA]</scope>
    <source>
        <strain evidence="1">Wuqing</strain>
    </source>
</reference>
<comment type="caution">
    <text evidence="1">The sequence shown here is derived from an EMBL/GenBank/DDBJ whole genome shotgun (WGS) entry which is preliminary data.</text>
</comment>
<proteinExistence type="predicted"/>
<organism evidence="1 2">
    <name type="scientific">Thelohanellus kitauei</name>
    <name type="common">Myxosporean</name>
    <dbReference type="NCBI Taxonomy" id="669202"/>
    <lineage>
        <taxon>Eukaryota</taxon>
        <taxon>Metazoa</taxon>
        <taxon>Cnidaria</taxon>
        <taxon>Myxozoa</taxon>
        <taxon>Myxosporea</taxon>
        <taxon>Bivalvulida</taxon>
        <taxon>Platysporina</taxon>
        <taxon>Myxobolidae</taxon>
        <taxon>Thelohanellus</taxon>
    </lineage>
</organism>
<name>A0A0C2J4H8_THEKT</name>
<sequence length="106" mass="12418">MQEFNAIQILIAHLNSELFHKIYVVQFCSIDTKITVFFKAAFIISAIKISELECDFVWISDNPNYQYRERHIIHLLASGYQTIKKIEKKNLFLQPEKGNQQSLLTV</sequence>
<dbReference type="Proteomes" id="UP000031668">
    <property type="component" value="Unassembled WGS sequence"/>
</dbReference>
<gene>
    <name evidence="1" type="ORF">RF11_14980</name>
</gene>
<evidence type="ECO:0000313" key="2">
    <source>
        <dbReference type="Proteomes" id="UP000031668"/>
    </source>
</evidence>
<dbReference type="EMBL" id="JWZT01004487">
    <property type="protein sequence ID" value="KII63973.1"/>
    <property type="molecule type" value="Genomic_DNA"/>
</dbReference>
<accession>A0A0C2J4H8</accession>
<evidence type="ECO:0000313" key="1">
    <source>
        <dbReference type="EMBL" id="KII63973.1"/>
    </source>
</evidence>
<keyword evidence="2" id="KW-1185">Reference proteome</keyword>
<dbReference type="AlphaFoldDB" id="A0A0C2J4H8"/>
<dbReference type="OrthoDB" id="26387at2759"/>
<protein>
    <submittedName>
        <fullName evidence="1">Uncharacterized protein</fullName>
    </submittedName>
</protein>